<protein>
    <submittedName>
        <fullName evidence="1">Uncharacterized protein</fullName>
    </submittedName>
</protein>
<gene>
    <name evidence="1" type="ORF">DM01DRAFT_235976</name>
</gene>
<dbReference type="STRING" id="101127.A0A1X2G790"/>
<evidence type="ECO:0000313" key="2">
    <source>
        <dbReference type="Proteomes" id="UP000242146"/>
    </source>
</evidence>
<dbReference type="AlphaFoldDB" id="A0A1X2G790"/>
<sequence length="96" mass="11215">DELITRSATSWKEYGERNNKYFYNLVKARNNQTTIKTLQDTDKKESVNKNEDLMRVGRNLYMKLYSSDPVDTNAITELLDNIPDQNKLPTEEAKLL</sequence>
<keyword evidence="2" id="KW-1185">Reference proteome</keyword>
<comment type="caution">
    <text evidence="1">The sequence shown here is derived from an EMBL/GenBank/DDBJ whole genome shotgun (WGS) entry which is preliminary data.</text>
</comment>
<evidence type="ECO:0000313" key="1">
    <source>
        <dbReference type="EMBL" id="ORX46955.1"/>
    </source>
</evidence>
<dbReference type="Proteomes" id="UP000242146">
    <property type="component" value="Unassembled WGS sequence"/>
</dbReference>
<name>A0A1X2G790_9FUNG</name>
<organism evidence="1 2">
    <name type="scientific">Hesseltinella vesiculosa</name>
    <dbReference type="NCBI Taxonomy" id="101127"/>
    <lineage>
        <taxon>Eukaryota</taxon>
        <taxon>Fungi</taxon>
        <taxon>Fungi incertae sedis</taxon>
        <taxon>Mucoromycota</taxon>
        <taxon>Mucoromycotina</taxon>
        <taxon>Mucoromycetes</taxon>
        <taxon>Mucorales</taxon>
        <taxon>Cunninghamellaceae</taxon>
        <taxon>Hesseltinella</taxon>
    </lineage>
</organism>
<dbReference type="EMBL" id="MCGT01000035">
    <property type="protein sequence ID" value="ORX46955.1"/>
    <property type="molecule type" value="Genomic_DNA"/>
</dbReference>
<proteinExistence type="predicted"/>
<dbReference type="OrthoDB" id="2282763at2759"/>
<reference evidence="1 2" key="1">
    <citation type="submission" date="2016-07" db="EMBL/GenBank/DDBJ databases">
        <title>Pervasive Adenine N6-methylation of Active Genes in Fungi.</title>
        <authorList>
            <consortium name="DOE Joint Genome Institute"/>
            <person name="Mondo S.J."/>
            <person name="Dannebaum R.O."/>
            <person name="Kuo R.C."/>
            <person name="Labutti K."/>
            <person name="Haridas S."/>
            <person name="Kuo A."/>
            <person name="Salamov A."/>
            <person name="Ahrendt S.R."/>
            <person name="Lipzen A."/>
            <person name="Sullivan W."/>
            <person name="Andreopoulos W.B."/>
            <person name="Clum A."/>
            <person name="Lindquist E."/>
            <person name="Daum C."/>
            <person name="Ramamoorthy G.K."/>
            <person name="Gryganskyi A."/>
            <person name="Culley D."/>
            <person name="Magnuson J.K."/>
            <person name="James T.Y."/>
            <person name="O'Malley M.A."/>
            <person name="Stajich J.E."/>
            <person name="Spatafora J.W."/>
            <person name="Visel A."/>
            <person name="Grigoriev I.V."/>
        </authorList>
    </citation>
    <scope>NUCLEOTIDE SEQUENCE [LARGE SCALE GENOMIC DNA]</scope>
    <source>
        <strain evidence="1 2">NRRL 3301</strain>
    </source>
</reference>
<feature type="non-terminal residue" evidence="1">
    <location>
        <position position="96"/>
    </location>
</feature>
<feature type="non-terminal residue" evidence="1">
    <location>
        <position position="1"/>
    </location>
</feature>
<accession>A0A1X2G790</accession>